<keyword evidence="4 9" id="KW-0418">Kinase</keyword>
<dbReference type="CDD" id="cd16922">
    <property type="entry name" value="HATPase_EvgS-ArcB-TorS-like"/>
    <property type="match status" value="1"/>
</dbReference>
<dbReference type="EC" id="2.7.13.3" evidence="2"/>
<feature type="domain" description="Histidine kinase" evidence="7">
    <location>
        <begin position="93"/>
        <end position="302"/>
    </location>
</feature>
<dbReference type="EMBL" id="JBHRSB010000001">
    <property type="protein sequence ID" value="MFC2998954.1"/>
    <property type="molecule type" value="Genomic_DNA"/>
</dbReference>
<dbReference type="GO" id="GO:0016301">
    <property type="term" value="F:kinase activity"/>
    <property type="evidence" value="ECO:0007669"/>
    <property type="project" value="UniProtKB-KW"/>
</dbReference>
<organism evidence="9 10">
    <name type="scientific">Falsiroseomonas tokyonensis</name>
    <dbReference type="NCBI Taxonomy" id="430521"/>
    <lineage>
        <taxon>Bacteria</taxon>
        <taxon>Pseudomonadati</taxon>
        <taxon>Pseudomonadota</taxon>
        <taxon>Alphaproteobacteria</taxon>
        <taxon>Acetobacterales</taxon>
        <taxon>Roseomonadaceae</taxon>
        <taxon>Falsiroseomonas</taxon>
    </lineage>
</organism>
<name>A0ABV7BPD0_9PROT</name>
<comment type="catalytic activity">
    <reaction evidence="1">
        <text>ATP + protein L-histidine = ADP + protein N-phospho-L-histidine.</text>
        <dbReference type="EC" id="2.7.13.3"/>
    </reaction>
</comment>
<dbReference type="SMART" id="SM00448">
    <property type="entry name" value="REC"/>
    <property type="match status" value="1"/>
</dbReference>
<evidence type="ECO:0000256" key="5">
    <source>
        <dbReference type="PROSITE-ProRule" id="PRU00169"/>
    </source>
</evidence>
<gene>
    <name evidence="9" type="ORF">ACFOD3_03555</name>
</gene>
<evidence type="ECO:0000313" key="9">
    <source>
        <dbReference type="EMBL" id="MFC2998954.1"/>
    </source>
</evidence>
<protein>
    <recommendedName>
        <fullName evidence="2">histidine kinase</fullName>
        <ecNumber evidence="2">2.7.13.3</ecNumber>
    </recommendedName>
</protein>
<comment type="caution">
    <text evidence="9">The sequence shown here is derived from an EMBL/GenBank/DDBJ whole genome shotgun (WGS) entry which is preliminary data.</text>
</comment>
<evidence type="ECO:0000259" key="8">
    <source>
        <dbReference type="PROSITE" id="PS50110"/>
    </source>
</evidence>
<dbReference type="PROSITE" id="PS50110">
    <property type="entry name" value="RESPONSE_REGULATORY"/>
    <property type="match status" value="1"/>
</dbReference>
<dbReference type="InterPro" id="IPR003661">
    <property type="entry name" value="HisK_dim/P_dom"/>
</dbReference>
<keyword evidence="6" id="KW-1133">Transmembrane helix</keyword>
<dbReference type="Pfam" id="PF02518">
    <property type="entry name" value="HATPase_c"/>
    <property type="match status" value="1"/>
</dbReference>
<dbReference type="CDD" id="cd17546">
    <property type="entry name" value="REC_hyHK_CKI1_RcsC-like"/>
    <property type="match status" value="1"/>
</dbReference>
<sequence>MSLPRPAWPLLLLPAAAALGGVGLAAAGLWPGGDAAPILSGLVLLQAAGALGAAWAWRRSARKATEDLAECTRLAEAEARRRADGLRTQMLSTAAHEVRTPLSGIVGLLELVLDQPGLPPAVRADVTASRRAASDLMTVLRDLIEVPGAAQPPLAALPFRIDDLMEQVVALLRARASARGNRLAVAVAVGTPPAWRGDPPRIRQILTNMVANAIRFTEGGEVRIEARQNAQGALELSVSDTGRGIAAERVASLFDRFQDSDGGTGLGLSICRDLAARMGGRIEVHSAPGRGSSFTVTLPLPQVAEALVPGADAPPERLPPPGPLRAGPPVLVVDDVSVNRRLIGTLLARAGYAHEDAADAATALEMVAARPYAAVLMDLHMPGLDGLEATRRLRAMPGAAGRLPVLAVTAQAEGWEAARAAGMDAYLVKPVAMAELVRALEEAIRARAQPS</sequence>
<keyword evidence="3" id="KW-0808">Transferase</keyword>
<evidence type="ECO:0000256" key="2">
    <source>
        <dbReference type="ARBA" id="ARBA00012438"/>
    </source>
</evidence>
<evidence type="ECO:0000259" key="7">
    <source>
        <dbReference type="PROSITE" id="PS50109"/>
    </source>
</evidence>
<accession>A0ABV7BPD0</accession>
<dbReference type="Proteomes" id="UP001595420">
    <property type="component" value="Unassembled WGS sequence"/>
</dbReference>
<evidence type="ECO:0000256" key="6">
    <source>
        <dbReference type="SAM" id="Phobius"/>
    </source>
</evidence>
<dbReference type="InterPro" id="IPR001789">
    <property type="entry name" value="Sig_transdc_resp-reg_receiver"/>
</dbReference>
<keyword evidence="10" id="KW-1185">Reference proteome</keyword>
<feature type="modified residue" description="4-aspartylphosphate" evidence="5">
    <location>
        <position position="378"/>
    </location>
</feature>
<reference evidence="10" key="1">
    <citation type="journal article" date="2019" name="Int. J. Syst. Evol. Microbiol.">
        <title>The Global Catalogue of Microorganisms (GCM) 10K type strain sequencing project: providing services to taxonomists for standard genome sequencing and annotation.</title>
        <authorList>
            <consortium name="The Broad Institute Genomics Platform"/>
            <consortium name="The Broad Institute Genome Sequencing Center for Infectious Disease"/>
            <person name="Wu L."/>
            <person name="Ma J."/>
        </authorList>
    </citation>
    <scope>NUCLEOTIDE SEQUENCE [LARGE SCALE GENOMIC DNA]</scope>
    <source>
        <strain evidence="10">CGMCC 1.16855</strain>
    </source>
</reference>
<dbReference type="InterPro" id="IPR005467">
    <property type="entry name" value="His_kinase_dom"/>
</dbReference>
<keyword evidence="6" id="KW-0472">Membrane</keyword>
<evidence type="ECO:0000256" key="3">
    <source>
        <dbReference type="ARBA" id="ARBA00022679"/>
    </source>
</evidence>
<proteinExistence type="predicted"/>
<evidence type="ECO:0000256" key="1">
    <source>
        <dbReference type="ARBA" id="ARBA00000085"/>
    </source>
</evidence>
<dbReference type="PANTHER" id="PTHR43047">
    <property type="entry name" value="TWO-COMPONENT HISTIDINE PROTEIN KINASE"/>
    <property type="match status" value="1"/>
</dbReference>
<keyword evidence="5" id="KW-0597">Phosphoprotein</keyword>
<dbReference type="Pfam" id="PF00512">
    <property type="entry name" value="HisKA"/>
    <property type="match status" value="1"/>
</dbReference>
<feature type="transmembrane region" description="Helical" evidence="6">
    <location>
        <begin position="35"/>
        <end position="57"/>
    </location>
</feature>
<dbReference type="SMART" id="SM00387">
    <property type="entry name" value="HATPase_c"/>
    <property type="match status" value="1"/>
</dbReference>
<dbReference type="SMART" id="SM00388">
    <property type="entry name" value="HisKA"/>
    <property type="match status" value="1"/>
</dbReference>
<dbReference type="PROSITE" id="PS50109">
    <property type="entry name" value="HIS_KIN"/>
    <property type="match status" value="1"/>
</dbReference>
<dbReference type="RefSeq" id="WP_216834652.1">
    <property type="nucleotide sequence ID" value="NZ_JAFNJS010000001.1"/>
</dbReference>
<feature type="domain" description="Response regulatory" evidence="8">
    <location>
        <begin position="329"/>
        <end position="444"/>
    </location>
</feature>
<evidence type="ECO:0000313" key="10">
    <source>
        <dbReference type="Proteomes" id="UP001595420"/>
    </source>
</evidence>
<dbReference type="InterPro" id="IPR003594">
    <property type="entry name" value="HATPase_dom"/>
</dbReference>
<dbReference type="CDD" id="cd00082">
    <property type="entry name" value="HisKA"/>
    <property type="match status" value="1"/>
</dbReference>
<keyword evidence="6" id="KW-0812">Transmembrane</keyword>
<evidence type="ECO:0000256" key="4">
    <source>
        <dbReference type="ARBA" id="ARBA00022777"/>
    </source>
</evidence>
<dbReference type="Pfam" id="PF00072">
    <property type="entry name" value="Response_reg"/>
    <property type="match status" value="1"/>
</dbReference>